<feature type="domain" description="Fibronectin type-III" evidence="6">
    <location>
        <begin position="267"/>
        <end position="352"/>
    </location>
</feature>
<keyword evidence="1" id="KW-0326">Glycosidase</keyword>
<dbReference type="Proteomes" id="UP000256269">
    <property type="component" value="Unassembled WGS sequence"/>
</dbReference>
<feature type="domain" description="Fibronectin type-III" evidence="6">
    <location>
        <begin position="170"/>
        <end position="259"/>
    </location>
</feature>
<evidence type="ECO:0000256" key="1">
    <source>
        <dbReference type="ARBA" id="ARBA00023295"/>
    </source>
</evidence>
<keyword evidence="8" id="KW-1185">Reference proteome</keyword>
<feature type="region of interest" description="Disordered" evidence="3">
    <location>
        <begin position="340"/>
        <end position="363"/>
    </location>
</feature>
<dbReference type="Gene3D" id="2.60.40.10">
    <property type="entry name" value="Immunoglobulins"/>
    <property type="match status" value="2"/>
</dbReference>
<dbReference type="EMBL" id="QUNO01000023">
    <property type="protein sequence ID" value="REH30715.1"/>
    <property type="molecule type" value="Genomic_DNA"/>
</dbReference>
<evidence type="ECO:0000256" key="2">
    <source>
        <dbReference type="ARBA" id="ARBA00023326"/>
    </source>
</evidence>
<dbReference type="Gene3D" id="2.120.10.30">
    <property type="entry name" value="TolB, C-terminal domain"/>
    <property type="match status" value="1"/>
</dbReference>
<proteinExistence type="predicted"/>
<dbReference type="InterPro" id="IPR008979">
    <property type="entry name" value="Galactose-bd-like_sf"/>
</dbReference>
<dbReference type="PANTHER" id="PTHR19328:SF13">
    <property type="entry name" value="HIPL1 PROTEIN"/>
    <property type="match status" value="1"/>
</dbReference>
<sequence length="688" mass="71580">MPQLSRLRLAVTVAAALAVGLAPAAASATPHADSLLSQGKPAAASSVENSTFPASNAVDGNAGTRWSSSFSDPQWISVDLGAIAQVDQVKLVWEAAYATAYQIQVSSDNLTWNSVYTTMAGKGGTETLTALAASGRYVRMLGTQRATQWGYSLFEFQVYGSLTSAASPTAPANLHSTAATDTSVALAWNPSTPGTGGAIKEYDVYQHGSQIATVPPSASTYTATGLTPNTQYFFTVFAKDVNGNVSPPSAEVPVKTMPSSDTTPPTAPGNLHVTGATANTVSLAWNASTDNVGVVGYDVYNGSSKAGSFTTTSGTIDGLAPSTNYTFTVKARDAAANVSAPSNAATATTTAGTGGGGTNPGQVTQITTDSDIPWGLTFLPDGTALISERDTFQIVHVTAGGQKTVVAKVPNATGTGGEGGLLGIAVAPTFTTDHWLYVMHTSPTDNRVVRFQYVNGTLGAEQVLLTGIARNLYHNGGRLAFGPDGKLYVTTGDAQNGANAQDLNSLNGKLLRLNPDGSVPSDNPFPGKYVWSYGHRNVQGIAWDSQGRLWESELGDSTQDEVNLIVKGGNYGWPICEGTHDHDGSCNNPNFIPPKRTFAPTGANSPSGLAIVGDVLFMSELTGQQMLRMPISGSSLPSQQAFFSGTYGRLRTVAPAPDGGLWLTTTNGDKNNTPGRLNNLILHVALTR</sequence>
<dbReference type="CDD" id="cd00063">
    <property type="entry name" value="FN3"/>
    <property type="match status" value="2"/>
</dbReference>
<keyword evidence="4" id="KW-0732">Signal</keyword>
<keyword evidence="2" id="KW-0119">Carbohydrate metabolism</keyword>
<keyword evidence="2" id="KW-0624">Polysaccharide degradation</keyword>
<feature type="chain" id="PRO_5017742315" evidence="4">
    <location>
        <begin position="25"/>
        <end position="688"/>
    </location>
</feature>
<evidence type="ECO:0000256" key="3">
    <source>
        <dbReference type="SAM" id="MobiDB-lite"/>
    </source>
</evidence>
<dbReference type="InterPro" id="IPR036116">
    <property type="entry name" value="FN3_sf"/>
</dbReference>
<dbReference type="SUPFAM" id="SSF49265">
    <property type="entry name" value="Fibronectin type III"/>
    <property type="match status" value="2"/>
</dbReference>
<protein>
    <submittedName>
        <fullName evidence="7">Glucose/arabinose dehydrogenase</fullName>
    </submittedName>
</protein>
<gene>
    <name evidence="7" type="ORF">BCF44_12373</name>
</gene>
<dbReference type="PROSITE" id="PS50022">
    <property type="entry name" value="FA58C_3"/>
    <property type="match status" value="1"/>
</dbReference>
<dbReference type="GO" id="GO:0000272">
    <property type="term" value="P:polysaccharide catabolic process"/>
    <property type="evidence" value="ECO:0007669"/>
    <property type="project" value="UniProtKB-KW"/>
</dbReference>
<dbReference type="SUPFAM" id="SSF49785">
    <property type="entry name" value="Galactose-binding domain-like"/>
    <property type="match status" value="1"/>
</dbReference>
<dbReference type="SUPFAM" id="SSF50952">
    <property type="entry name" value="Soluble quinoprotein glucose dehydrogenase"/>
    <property type="match status" value="1"/>
</dbReference>
<feature type="signal peptide" evidence="4">
    <location>
        <begin position="1"/>
        <end position="24"/>
    </location>
</feature>
<dbReference type="PROSITE" id="PS50853">
    <property type="entry name" value="FN3"/>
    <property type="match status" value="2"/>
</dbReference>
<evidence type="ECO:0000256" key="4">
    <source>
        <dbReference type="SAM" id="SignalP"/>
    </source>
</evidence>
<dbReference type="SMART" id="SM00060">
    <property type="entry name" value="FN3"/>
    <property type="match status" value="2"/>
</dbReference>
<dbReference type="Pfam" id="PF00041">
    <property type="entry name" value="fn3"/>
    <property type="match status" value="2"/>
</dbReference>
<dbReference type="AlphaFoldDB" id="A0A3E0GXB1"/>
<organism evidence="7 8">
    <name type="scientific">Kutzneria buriramensis</name>
    <dbReference type="NCBI Taxonomy" id="1045776"/>
    <lineage>
        <taxon>Bacteria</taxon>
        <taxon>Bacillati</taxon>
        <taxon>Actinomycetota</taxon>
        <taxon>Actinomycetes</taxon>
        <taxon>Pseudonocardiales</taxon>
        <taxon>Pseudonocardiaceae</taxon>
        <taxon>Kutzneria</taxon>
    </lineage>
</organism>
<keyword evidence="1" id="KW-0378">Hydrolase</keyword>
<feature type="compositionally biased region" description="Low complexity" evidence="3">
    <location>
        <begin position="340"/>
        <end position="351"/>
    </location>
</feature>
<dbReference type="InterPro" id="IPR011041">
    <property type="entry name" value="Quinoprot_gluc/sorb_DH_b-prop"/>
</dbReference>
<dbReference type="Gene3D" id="2.60.120.260">
    <property type="entry name" value="Galactose-binding domain-like"/>
    <property type="match status" value="1"/>
</dbReference>
<evidence type="ECO:0000313" key="7">
    <source>
        <dbReference type="EMBL" id="REH30715.1"/>
    </source>
</evidence>
<accession>A0A3E0GXB1</accession>
<dbReference type="PANTHER" id="PTHR19328">
    <property type="entry name" value="HEDGEHOG-INTERACTING PROTEIN"/>
    <property type="match status" value="1"/>
</dbReference>
<dbReference type="InterPro" id="IPR011042">
    <property type="entry name" value="6-blade_b-propeller_TolB-like"/>
</dbReference>
<dbReference type="InterPro" id="IPR003961">
    <property type="entry name" value="FN3_dom"/>
</dbReference>
<evidence type="ECO:0000259" key="5">
    <source>
        <dbReference type="PROSITE" id="PS50022"/>
    </source>
</evidence>
<evidence type="ECO:0000259" key="6">
    <source>
        <dbReference type="PROSITE" id="PS50853"/>
    </source>
</evidence>
<dbReference type="Pfam" id="PF07995">
    <property type="entry name" value="GSDH"/>
    <property type="match status" value="1"/>
</dbReference>
<name>A0A3E0GXB1_9PSEU</name>
<dbReference type="Pfam" id="PF00754">
    <property type="entry name" value="F5_F8_type_C"/>
    <property type="match status" value="1"/>
</dbReference>
<evidence type="ECO:0000313" key="8">
    <source>
        <dbReference type="Proteomes" id="UP000256269"/>
    </source>
</evidence>
<reference evidence="7 8" key="1">
    <citation type="submission" date="2018-08" db="EMBL/GenBank/DDBJ databases">
        <title>Genomic Encyclopedia of Archaeal and Bacterial Type Strains, Phase II (KMG-II): from individual species to whole genera.</title>
        <authorList>
            <person name="Goeker M."/>
        </authorList>
    </citation>
    <scope>NUCLEOTIDE SEQUENCE [LARGE SCALE GENOMIC DNA]</scope>
    <source>
        <strain evidence="7 8">DSM 45791</strain>
    </source>
</reference>
<feature type="domain" description="F5/8 type C" evidence="5">
    <location>
        <begin position="24"/>
        <end position="161"/>
    </location>
</feature>
<dbReference type="InterPro" id="IPR013783">
    <property type="entry name" value="Ig-like_fold"/>
</dbReference>
<comment type="caution">
    <text evidence="7">The sequence shown here is derived from an EMBL/GenBank/DDBJ whole genome shotgun (WGS) entry which is preliminary data.</text>
</comment>
<dbReference type="InterPro" id="IPR012938">
    <property type="entry name" value="Glc/Sorbosone_DH"/>
</dbReference>
<dbReference type="InterPro" id="IPR000421">
    <property type="entry name" value="FA58C"/>
</dbReference>
<dbReference type="GO" id="GO:0016798">
    <property type="term" value="F:hydrolase activity, acting on glycosyl bonds"/>
    <property type="evidence" value="ECO:0007669"/>
    <property type="project" value="UniProtKB-KW"/>
</dbReference>